<dbReference type="InterPro" id="IPR052071">
    <property type="entry name" value="SCUB_EGF-like_domain"/>
</dbReference>
<feature type="compositionally biased region" description="Acidic residues" evidence="1">
    <location>
        <begin position="532"/>
        <end position="542"/>
    </location>
</feature>
<dbReference type="InterPro" id="IPR009030">
    <property type="entry name" value="Growth_fac_rcpt_cys_sf"/>
</dbReference>
<dbReference type="SUPFAM" id="SSF57184">
    <property type="entry name" value="Growth factor receptor domain"/>
    <property type="match status" value="1"/>
</dbReference>
<dbReference type="GO" id="GO:0005615">
    <property type="term" value="C:extracellular space"/>
    <property type="evidence" value="ECO:0007669"/>
    <property type="project" value="TreeGrafter"/>
</dbReference>
<evidence type="ECO:0000256" key="1">
    <source>
        <dbReference type="SAM" id="MobiDB-lite"/>
    </source>
</evidence>
<protein>
    <submittedName>
        <fullName evidence="5">Ephrin_rec_like domain-containing protein</fullName>
    </submittedName>
</protein>
<dbReference type="AlphaFoldDB" id="A0A183GKY2"/>
<feature type="region of interest" description="Disordered" evidence="1">
    <location>
        <begin position="470"/>
        <end position="542"/>
    </location>
</feature>
<dbReference type="SMART" id="SM01411">
    <property type="entry name" value="Ephrin_rec_like"/>
    <property type="match status" value="4"/>
</dbReference>
<keyword evidence="4" id="KW-1185">Reference proteome</keyword>
<evidence type="ECO:0000313" key="4">
    <source>
        <dbReference type="Proteomes" id="UP000050761"/>
    </source>
</evidence>
<name>A0A183GKY2_HELPZ</name>
<dbReference type="InterPro" id="IPR011641">
    <property type="entry name" value="Tyr-kin_ephrin_A/B_rcpt-like"/>
</dbReference>
<dbReference type="Pfam" id="PF07699">
    <property type="entry name" value="Ephrin_rec_like"/>
    <property type="match status" value="2"/>
</dbReference>
<keyword evidence="2" id="KW-0812">Transmembrane</keyword>
<accession>A0A183GKY2</accession>
<sequence>LLRDTIDSSLRLVFPSANLTTTDSVICDDKFPHLSMSHGNASCADCSAGQYWHRESGSCVRCPEDTYRSIGDPLEECRPCPANKSTSGQTGQKDNSACHDVCDAGFYYDDGAKKCRQCPRGTYQEKRGGLSCLPCPSDSTTVLEGAKNATDCSVKCDPGQEMDDAANCVPCAKGTYWVSGSFTGCTDCPQGLTTSGSGSKDVRDCEIVDCPRGTHVHTNRTDAIDPTRTAFDTLCQRCGMGTYQDERNQTTCKPCTPTSNCPLVNECSPLLSNTCEDGSSCILMELGIYSCSTVVIKPIPESNNWILWVIVPLVVLVIMTALVVAGWIYRHALYTTICCRKLDPKLLESREYYRPASRPVVANRIVEVEGYRNYPPRRRDTVRPTEVVGTVSQAPQREAKPTGVLSSASIAPPRRSIEDPNMVRLRERHLPPPIITSKVELDLLEEQARRKTLSTSVLLTPCRSLGSHIATGVSSESPGPSISAQLPLPRRRTYSNGQPPARPPTEDPSISCSLHWSESSPTASNGAFGDNDAYDDDEDYFG</sequence>
<dbReference type="FunFam" id="2.10.50.10:FF:000018">
    <property type="entry name" value="Sushi, von Willebrand factor type A, EGF and pentraxin domain-containing 1"/>
    <property type="match status" value="1"/>
</dbReference>
<dbReference type="PANTHER" id="PTHR24046:SF5">
    <property type="entry name" value="EGF-LIKE DOMAIN-CONTAINING PROTEIN"/>
    <property type="match status" value="1"/>
</dbReference>
<feature type="domain" description="Tyrosine-protein kinase ephrin type A/B receptor-like" evidence="3">
    <location>
        <begin position="166"/>
        <end position="205"/>
    </location>
</feature>
<evidence type="ECO:0000259" key="3">
    <source>
        <dbReference type="Pfam" id="PF07699"/>
    </source>
</evidence>
<organism evidence="4 5">
    <name type="scientific">Heligmosomoides polygyrus</name>
    <name type="common">Parasitic roundworm</name>
    <dbReference type="NCBI Taxonomy" id="6339"/>
    <lineage>
        <taxon>Eukaryota</taxon>
        <taxon>Metazoa</taxon>
        <taxon>Ecdysozoa</taxon>
        <taxon>Nematoda</taxon>
        <taxon>Chromadorea</taxon>
        <taxon>Rhabditida</taxon>
        <taxon>Rhabditina</taxon>
        <taxon>Rhabditomorpha</taxon>
        <taxon>Strongyloidea</taxon>
        <taxon>Heligmosomidae</taxon>
        <taxon>Heligmosomoides</taxon>
    </lineage>
</organism>
<dbReference type="GO" id="GO:0007165">
    <property type="term" value="P:signal transduction"/>
    <property type="evidence" value="ECO:0007669"/>
    <property type="project" value="TreeGrafter"/>
</dbReference>
<feature type="region of interest" description="Disordered" evidence="1">
    <location>
        <begin position="382"/>
        <end position="407"/>
    </location>
</feature>
<dbReference type="GO" id="GO:0009986">
    <property type="term" value="C:cell surface"/>
    <property type="evidence" value="ECO:0007669"/>
    <property type="project" value="TreeGrafter"/>
</dbReference>
<feature type="compositionally biased region" description="Polar residues" evidence="1">
    <location>
        <begin position="472"/>
        <end position="484"/>
    </location>
</feature>
<feature type="compositionally biased region" description="Polar residues" evidence="1">
    <location>
        <begin position="508"/>
        <end position="524"/>
    </location>
</feature>
<proteinExistence type="predicted"/>
<dbReference type="PANTHER" id="PTHR24046">
    <property type="entry name" value="SIGNAL PEPTIDE, CUB AND EGF-LIKE DOMAIN-CONTAINING"/>
    <property type="match status" value="1"/>
</dbReference>
<dbReference type="Gene3D" id="2.10.50.10">
    <property type="entry name" value="Tumor Necrosis Factor Receptor, subunit A, domain 2"/>
    <property type="match status" value="3"/>
</dbReference>
<feature type="domain" description="Tyrosine-protein kinase ephrin type A/B receptor-like" evidence="3">
    <location>
        <begin position="105"/>
        <end position="152"/>
    </location>
</feature>
<evidence type="ECO:0000313" key="5">
    <source>
        <dbReference type="WBParaSite" id="HPBE_0002335201-mRNA-1"/>
    </source>
</evidence>
<keyword evidence="2" id="KW-0472">Membrane</keyword>
<reference evidence="5" key="1">
    <citation type="submission" date="2019-09" db="UniProtKB">
        <authorList>
            <consortium name="WormBaseParasite"/>
        </authorList>
    </citation>
    <scope>IDENTIFICATION</scope>
</reference>
<evidence type="ECO:0000256" key="2">
    <source>
        <dbReference type="SAM" id="Phobius"/>
    </source>
</evidence>
<feature type="transmembrane region" description="Helical" evidence="2">
    <location>
        <begin position="305"/>
        <end position="329"/>
    </location>
</feature>
<dbReference type="WBParaSite" id="HPBE_0002335201-mRNA-1">
    <property type="protein sequence ID" value="HPBE_0002335201-mRNA-1"/>
    <property type="gene ID" value="HPBE_0002335201"/>
</dbReference>
<dbReference type="Proteomes" id="UP000050761">
    <property type="component" value="Unassembled WGS sequence"/>
</dbReference>
<keyword evidence="2" id="KW-1133">Transmembrane helix</keyword>